<evidence type="ECO:0000313" key="2">
    <source>
        <dbReference type="Proteomes" id="UP000326757"/>
    </source>
</evidence>
<dbReference type="EMBL" id="VIGI01000001">
    <property type="protein sequence ID" value="KAB8304709.1"/>
    <property type="molecule type" value="Genomic_DNA"/>
</dbReference>
<proteinExistence type="predicted"/>
<reference evidence="1 2" key="1">
    <citation type="submission" date="2019-06" db="EMBL/GenBank/DDBJ databases">
        <title>Genome Sequence of the Brown Rot Fungal Pathogen Monilinia laxa.</title>
        <authorList>
            <person name="De Miccolis Angelini R.M."/>
            <person name="Landi L."/>
            <person name="Abate D."/>
            <person name="Pollastro S."/>
            <person name="Romanazzi G."/>
            <person name="Faretra F."/>
        </authorList>
    </citation>
    <scope>NUCLEOTIDE SEQUENCE [LARGE SCALE GENOMIC DNA]</scope>
    <source>
        <strain evidence="1 2">Mlax316</strain>
    </source>
</reference>
<evidence type="ECO:0000313" key="1">
    <source>
        <dbReference type="EMBL" id="KAB8304709.1"/>
    </source>
</evidence>
<sequence>MSVSRLRVRGTAVGMKRPVQQNTLLAATSTVNPTNYQEYLYGISTFYHNFLSPIQCPPSLSHVVPRLSDLMISASLGYTLPFTLYHHNLRI</sequence>
<gene>
    <name evidence="1" type="ORF">EYC80_004069</name>
</gene>
<accession>A0A5N6KNM7</accession>
<protein>
    <submittedName>
        <fullName evidence="1">Uncharacterized protein</fullName>
    </submittedName>
</protein>
<dbReference type="Proteomes" id="UP000326757">
    <property type="component" value="Unassembled WGS sequence"/>
</dbReference>
<comment type="caution">
    <text evidence="1">The sequence shown here is derived from an EMBL/GenBank/DDBJ whole genome shotgun (WGS) entry which is preliminary data.</text>
</comment>
<organism evidence="1 2">
    <name type="scientific">Monilinia laxa</name>
    <name type="common">Brown rot fungus</name>
    <name type="synonym">Sclerotinia laxa</name>
    <dbReference type="NCBI Taxonomy" id="61186"/>
    <lineage>
        <taxon>Eukaryota</taxon>
        <taxon>Fungi</taxon>
        <taxon>Dikarya</taxon>
        <taxon>Ascomycota</taxon>
        <taxon>Pezizomycotina</taxon>
        <taxon>Leotiomycetes</taxon>
        <taxon>Helotiales</taxon>
        <taxon>Sclerotiniaceae</taxon>
        <taxon>Monilinia</taxon>
    </lineage>
</organism>
<dbReference type="AlphaFoldDB" id="A0A5N6KNM7"/>
<name>A0A5N6KNM7_MONLA</name>
<keyword evidence="2" id="KW-1185">Reference proteome</keyword>